<evidence type="ECO:0000313" key="9">
    <source>
        <dbReference type="EMBL" id="KKC35019.1"/>
    </source>
</evidence>
<dbReference type="PANTHER" id="PTHR43649:SF31">
    <property type="entry name" value="SN-GLYCEROL-3-PHOSPHATE-BINDING PERIPLASMIC PROTEIN UGPB"/>
    <property type="match status" value="1"/>
</dbReference>
<dbReference type="InterPro" id="IPR006059">
    <property type="entry name" value="SBP"/>
</dbReference>
<keyword evidence="6" id="KW-0732">Signal</keyword>
<evidence type="ECO:0000313" key="10">
    <source>
        <dbReference type="Proteomes" id="UP000033411"/>
    </source>
</evidence>
<evidence type="ECO:0000256" key="3">
    <source>
        <dbReference type="ARBA" id="ARBA00011557"/>
    </source>
</evidence>
<organism evidence="9 10">
    <name type="scientific">Devosia epidermidihirudinis</name>
    <dbReference type="NCBI Taxonomy" id="1293439"/>
    <lineage>
        <taxon>Bacteria</taxon>
        <taxon>Pseudomonadati</taxon>
        <taxon>Pseudomonadota</taxon>
        <taxon>Alphaproteobacteria</taxon>
        <taxon>Hyphomicrobiales</taxon>
        <taxon>Devosiaceae</taxon>
        <taxon>Devosia</taxon>
    </lineage>
</organism>
<evidence type="ECO:0000256" key="2">
    <source>
        <dbReference type="ARBA" id="ARBA00008520"/>
    </source>
</evidence>
<dbReference type="Gene3D" id="3.40.190.10">
    <property type="entry name" value="Periplasmic binding protein-like II"/>
    <property type="match status" value="1"/>
</dbReference>
<sequence>MAQDRLTVWTDVVRQSQIEAYKALHPEVTIDVQTVAPEEVVSKLQVLMRAKGAIPDLIWMADSNFASRLSTRLSNYLMDISDLIPQATKDNFYNNANRPCTINGKLVCLRNDITPNVIWYNAPLLQDLGKTVPATWEEFEQLSADVAALNQGYVMGSSSYPYTLWVMMMSAGCDMAVPVDGKEDTLKIDLSTEQCLRPARMIDNMIANGTLIPEEPPSPAFVQKAQANKLVMLVAPTWYGEFVVKASYAFAPKQTGIAIPPKWADQTEPMTWSMGGGAWGIWKDTQVRDAALDMLLWLDTSNENAAAAVTMAAYEPASQAWGKGINESGYYANEDPFGTLVESAGYAHPGYSSLRISVDQAISKTFTPILLSGGKLVDALPGIQQELINQAQLNGYTVE</sequence>
<evidence type="ECO:0000256" key="5">
    <source>
        <dbReference type="ARBA" id="ARBA00022448"/>
    </source>
</evidence>
<comment type="similarity">
    <text evidence="2">Belongs to the bacterial solute-binding protein 1 family.</text>
</comment>
<keyword evidence="5" id="KW-0813">Transport</keyword>
<dbReference type="Proteomes" id="UP000033411">
    <property type="component" value="Unassembled WGS sequence"/>
</dbReference>
<evidence type="ECO:0000256" key="1">
    <source>
        <dbReference type="ARBA" id="ARBA00004418"/>
    </source>
</evidence>
<dbReference type="AlphaFoldDB" id="A0A0F5Q4M0"/>
<dbReference type="InterPro" id="IPR050490">
    <property type="entry name" value="Bact_solute-bd_prot1"/>
</dbReference>
<dbReference type="EMBL" id="LANJ01000047">
    <property type="protein sequence ID" value="KKC35019.1"/>
    <property type="molecule type" value="Genomic_DNA"/>
</dbReference>
<protein>
    <recommendedName>
        <fullName evidence="4">sn-glycerol-3-phosphate-binding periplasmic protein UgpB</fullName>
    </recommendedName>
</protein>
<dbReference type="Pfam" id="PF01547">
    <property type="entry name" value="SBP_bac_1"/>
    <property type="match status" value="1"/>
</dbReference>
<comment type="subunit">
    <text evidence="3">The complex is composed of two ATP-binding proteins (UgpC), two transmembrane proteins (UgpA and UgpE) and a solute-binding protein (UgpB).</text>
</comment>
<dbReference type="PANTHER" id="PTHR43649">
    <property type="entry name" value="ARABINOSE-BINDING PROTEIN-RELATED"/>
    <property type="match status" value="1"/>
</dbReference>
<keyword evidence="10" id="KW-1185">Reference proteome</keyword>
<comment type="subcellular location">
    <subcellularLocation>
        <location evidence="1">Periplasm</location>
    </subcellularLocation>
</comment>
<evidence type="ECO:0000256" key="8">
    <source>
        <dbReference type="ARBA" id="ARBA00034473"/>
    </source>
</evidence>
<proteinExistence type="inferred from homology"/>
<keyword evidence="7" id="KW-0574">Periplasm</keyword>
<comment type="function">
    <text evidence="8">Part of the ABC transporter complex UgpBAEC involved in sn-glycerol-3-phosphate (G3P) import. Binds G3P.</text>
</comment>
<evidence type="ECO:0000256" key="7">
    <source>
        <dbReference type="ARBA" id="ARBA00022764"/>
    </source>
</evidence>
<comment type="caution">
    <text evidence="9">The sequence shown here is derived from an EMBL/GenBank/DDBJ whole genome shotgun (WGS) entry which is preliminary data.</text>
</comment>
<evidence type="ECO:0000256" key="6">
    <source>
        <dbReference type="ARBA" id="ARBA00022729"/>
    </source>
</evidence>
<reference evidence="9 10" key="1">
    <citation type="submission" date="2015-03" db="EMBL/GenBank/DDBJ databases">
        <authorList>
            <person name="Lepp D."/>
            <person name="Hassan Y.I."/>
            <person name="Li X.-Z."/>
            <person name="Zhou T."/>
        </authorList>
    </citation>
    <scope>NUCLEOTIDE SEQUENCE [LARGE SCALE GENOMIC DNA]</scope>
    <source>
        <strain evidence="9 10">E84</strain>
    </source>
</reference>
<accession>A0A0F5Q4M0</accession>
<dbReference type="GO" id="GO:0042597">
    <property type="term" value="C:periplasmic space"/>
    <property type="evidence" value="ECO:0007669"/>
    <property type="project" value="UniProtKB-SubCell"/>
</dbReference>
<dbReference type="PATRIC" id="fig|1293439.3.peg.3623"/>
<evidence type="ECO:0000256" key="4">
    <source>
        <dbReference type="ARBA" id="ARBA00017470"/>
    </source>
</evidence>
<gene>
    <name evidence="9" type="ORF">WH87_17765</name>
</gene>
<dbReference type="STRING" id="1293439.WH87_17765"/>
<name>A0A0F5Q4M0_9HYPH</name>
<dbReference type="SUPFAM" id="SSF53850">
    <property type="entry name" value="Periplasmic binding protein-like II"/>
    <property type="match status" value="1"/>
</dbReference>